<evidence type="ECO:0000256" key="8">
    <source>
        <dbReference type="SAM" id="MobiDB-lite"/>
    </source>
</evidence>
<dbReference type="GO" id="GO:0019172">
    <property type="term" value="F:glyoxalase III activity"/>
    <property type="evidence" value="ECO:0007669"/>
    <property type="project" value="UniProtKB-EC"/>
</dbReference>
<feature type="region of interest" description="Disordered" evidence="8">
    <location>
        <begin position="1"/>
        <end position="21"/>
    </location>
</feature>
<feature type="compositionally biased region" description="Basic and acidic residues" evidence="8">
    <location>
        <begin position="1"/>
        <end position="10"/>
    </location>
</feature>
<feature type="domain" description="DJ-1/PfpI" evidence="9">
    <location>
        <begin position="76"/>
        <end position="199"/>
    </location>
</feature>
<evidence type="ECO:0000256" key="3">
    <source>
        <dbReference type="ARBA" id="ARBA00022763"/>
    </source>
</evidence>
<evidence type="ECO:0000256" key="6">
    <source>
        <dbReference type="ARBA" id="ARBA00023204"/>
    </source>
</evidence>
<evidence type="ECO:0000256" key="4">
    <source>
        <dbReference type="ARBA" id="ARBA00022801"/>
    </source>
</evidence>
<dbReference type="NCBIfam" id="NF003168">
    <property type="entry name" value="PRK04155.1"/>
    <property type="match status" value="1"/>
</dbReference>
<dbReference type="InterPro" id="IPR002818">
    <property type="entry name" value="DJ-1/PfpI"/>
</dbReference>
<keyword evidence="2" id="KW-0963">Cytoplasm</keyword>
<sequence length="293" mass="32133">MSNSSERKPVPDQAEDDAWFPSPFSLTQYTAPKTDFDGANYPNAYKGGKWKVLLIATQERYLKMAGGEFFSTGNHPVEMLLPMVHLDAAGFDIDIATISGDPVKFEMWAFPKEDEAVKGIYEKYKQKIRNPLNLEEVWGNGFSADTPYIAVFIPGGHGVLNGVPDSATVGNILRWAHQNERYYISLCHGPASMLAADVGKPAGSKFIYDGYEIVVFPDSLDSGANIDIGYIPGKMEWLVGDRLRKLGVKTLNEGITGQTHQDRYLLTGDSPLASNNLGKLAAGVLLKDVVGRK</sequence>
<accession>A0A9P5ERQ5</accession>
<keyword evidence="11" id="KW-1185">Reference proteome</keyword>
<dbReference type="Gene3D" id="3.40.50.880">
    <property type="match status" value="1"/>
</dbReference>
<keyword evidence="3" id="KW-0227">DNA damage</keyword>
<protein>
    <recommendedName>
        <fullName evidence="1">D-lactate dehydratase</fullName>
        <ecNumber evidence="1">4.2.1.130</ecNumber>
    </recommendedName>
</protein>
<dbReference type="GO" id="GO:0019243">
    <property type="term" value="P:methylglyoxal catabolic process to D-lactate via S-lactoyl-glutathione"/>
    <property type="evidence" value="ECO:0007669"/>
    <property type="project" value="TreeGrafter"/>
</dbReference>
<dbReference type="PANTHER" id="PTHR48094:SF20">
    <property type="entry name" value="PROTEIN_NUCLEIC ACID DEGLYCASE 1"/>
    <property type="match status" value="1"/>
</dbReference>
<organism evidence="10 11">
    <name type="scientific">Colletotrichum siamense</name>
    <name type="common">Anthracnose fungus</name>
    <dbReference type="NCBI Taxonomy" id="690259"/>
    <lineage>
        <taxon>Eukaryota</taxon>
        <taxon>Fungi</taxon>
        <taxon>Dikarya</taxon>
        <taxon>Ascomycota</taxon>
        <taxon>Pezizomycotina</taxon>
        <taxon>Sordariomycetes</taxon>
        <taxon>Hypocreomycetidae</taxon>
        <taxon>Glomerellales</taxon>
        <taxon>Glomerellaceae</taxon>
        <taxon>Colletotrichum</taxon>
        <taxon>Colletotrichum gloeosporioides species complex</taxon>
    </lineage>
</organism>
<dbReference type="GO" id="GO:0036524">
    <property type="term" value="F:protein deglycase activity"/>
    <property type="evidence" value="ECO:0007669"/>
    <property type="project" value="InterPro"/>
</dbReference>
<name>A0A9P5ERQ5_COLSI</name>
<dbReference type="InterPro" id="IPR029062">
    <property type="entry name" value="Class_I_gatase-like"/>
</dbReference>
<dbReference type="InterPro" id="IPR017283">
    <property type="entry name" value="HchA"/>
</dbReference>
<dbReference type="GO" id="GO:0006281">
    <property type="term" value="P:DNA repair"/>
    <property type="evidence" value="ECO:0007669"/>
    <property type="project" value="UniProtKB-KW"/>
</dbReference>
<evidence type="ECO:0000313" key="11">
    <source>
        <dbReference type="Proteomes" id="UP000711996"/>
    </source>
</evidence>
<comment type="catalytic activity">
    <reaction evidence="7">
        <text>methylglyoxal + H2O = (R)-lactate + H(+)</text>
        <dbReference type="Rhea" id="RHEA:27754"/>
        <dbReference type="ChEBI" id="CHEBI:15377"/>
        <dbReference type="ChEBI" id="CHEBI:15378"/>
        <dbReference type="ChEBI" id="CHEBI:16004"/>
        <dbReference type="ChEBI" id="CHEBI:17158"/>
        <dbReference type="EC" id="4.2.1.130"/>
    </reaction>
</comment>
<dbReference type="Proteomes" id="UP000711996">
    <property type="component" value="Unassembled WGS sequence"/>
</dbReference>
<evidence type="ECO:0000256" key="7">
    <source>
        <dbReference type="ARBA" id="ARBA00048082"/>
    </source>
</evidence>
<dbReference type="GO" id="GO:0005737">
    <property type="term" value="C:cytoplasm"/>
    <property type="evidence" value="ECO:0007669"/>
    <property type="project" value="TreeGrafter"/>
</dbReference>
<dbReference type="EMBL" id="QPMT01000020">
    <property type="protein sequence ID" value="KAF4858634.1"/>
    <property type="molecule type" value="Genomic_DNA"/>
</dbReference>
<dbReference type="Pfam" id="PF01965">
    <property type="entry name" value="DJ-1_PfpI"/>
    <property type="match status" value="1"/>
</dbReference>
<gene>
    <name evidence="10" type="primary">hchA</name>
    <name evidence="10" type="ORF">CGCSCA2_v006992</name>
</gene>
<dbReference type="AlphaFoldDB" id="A0A9P5ERQ5"/>
<keyword evidence="4" id="KW-0378">Hydrolase</keyword>
<evidence type="ECO:0000259" key="9">
    <source>
        <dbReference type="Pfam" id="PF01965"/>
    </source>
</evidence>
<evidence type="ECO:0000256" key="1">
    <source>
        <dbReference type="ARBA" id="ARBA00013134"/>
    </source>
</evidence>
<comment type="caution">
    <text evidence="10">The sequence shown here is derived from an EMBL/GenBank/DDBJ whole genome shotgun (WGS) entry which is preliminary data.</text>
</comment>
<proteinExistence type="predicted"/>
<dbReference type="PANTHER" id="PTHR48094">
    <property type="entry name" value="PROTEIN/NUCLEIC ACID DEGLYCASE DJ-1-RELATED"/>
    <property type="match status" value="1"/>
</dbReference>
<dbReference type="InterPro" id="IPR050325">
    <property type="entry name" value="Prot/Nucl_acid_deglycase"/>
</dbReference>
<evidence type="ECO:0000313" key="10">
    <source>
        <dbReference type="EMBL" id="KAF4858634.1"/>
    </source>
</evidence>
<keyword evidence="5" id="KW-0346">Stress response</keyword>
<dbReference type="SUPFAM" id="SSF52317">
    <property type="entry name" value="Class I glutamine amidotransferase-like"/>
    <property type="match status" value="1"/>
</dbReference>
<evidence type="ECO:0000256" key="2">
    <source>
        <dbReference type="ARBA" id="ARBA00022490"/>
    </source>
</evidence>
<dbReference type="PIRSF" id="PIRSF037798">
    <property type="entry name" value="Chaperone_HchA"/>
    <property type="match status" value="1"/>
</dbReference>
<dbReference type="OrthoDB" id="543156at2759"/>
<reference evidence="10" key="1">
    <citation type="submission" date="2019-06" db="EMBL/GenBank/DDBJ databases">
        <authorList>
            <person name="Gan P."/>
            <person name="Shirasu K."/>
        </authorList>
    </citation>
    <scope>NUCLEOTIDE SEQUENCE [LARGE SCALE GENOMIC DNA]</scope>
    <source>
        <strain evidence="10">CAD2</strain>
    </source>
</reference>
<keyword evidence="6" id="KW-0234">DNA repair</keyword>
<dbReference type="EC" id="4.2.1.130" evidence="1"/>
<evidence type="ECO:0000256" key="5">
    <source>
        <dbReference type="ARBA" id="ARBA00023016"/>
    </source>
</evidence>